<protein>
    <submittedName>
        <fullName evidence="1">Uncharacterized protein</fullName>
    </submittedName>
</protein>
<evidence type="ECO:0000313" key="2">
    <source>
        <dbReference type="Proteomes" id="UP000214646"/>
    </source>
</evidence>
<dbReference type="EMBL" id="NIDE01000014">
    <property type="protein sequence ID" value="OWK38619.1"/>
    <property type="molecule type" value="Genomic_DNA"/>
</dbReference>
<comment type="caution">
    <text evidence="1">The sequence shown here is derived from an EMBL/GenBank/DDBJ whole genome shotgun (WGS) entry which is preliminary data.</text>
</comment>
<name>A0A225DN06_9BACT</name>
<organism evidence="1 2">
    <name type="scientific">Fimbriiglobus ruber</name>
    <dbReference type="NCBI Taxonomy" id="1908690"/>
    <lineage>
        <taxon>Bacteria</taxon>
        <taxon>Pseudomonadati</taxon>
        <taxon>Planctomycetota</taxon>
        <taxon>Planctomycetia</taxon>
        <taxon>Gemmatales</taxon>
        <taxon>Gemmataceae</taxon>
        <taxon>Fimbriiglobus</taxon>
    </lineage>
</organism>
<evidence type="ECO:0000313" key="1">
    <source>
        <dbReference type="EMBL" id="OWK38619.1"/>
    </source>
</evidence>
<reference evidence="2" key="1">
    <citation type="submission" date="2017-06" db="EMBL/GenBank/DDBJ databases">
        <title>Genome analysis of Fimbriiglobus ruber SP5, the first member of the order Planctomycetales with confirmed chitinolytic capability.</title>
        <authorList>
            <person name="Ravin N.V."/>
            <person name="Rakitin A.L."/>
            <person name="Ivanova A.A."/>
            <person name="Beletsky A.V."/>
            <person name="Kulichevskaya I.S."/>
            <person name="Mardanov A.V."/>
            <person name="Dedysh S.N."/>
        </authorList>
    </citation>
    <scope>NUCLEOTIDE SEQUENCE [LARGE SCALE GENOMIC DNA]</scope>
    <source>
        <strain evidence="2">SP5</strain>
    </source>
</reference>
<dbReference type="Proteomes" id="UP000214646">
    <property type="component" value="Unassembled WGS sequence"/>
</dbReference>
<sequence length="38" mass="4274">MQNVRVLILRNGTDTPPADMAPYLSPVRRHLLPFGLIT</sequence>
<proteinExistence type="predicted"/>
<dbReference type="AlphaFoldDB" id="A0A225DN06"/>
<accession>A0A225DN06</accession>
<keyword evidence="2" id="KW-1185">Reference proteome</keyword>
<gene>
    <name evidence="1" type="ORF">FRUB_07739</name>
</gene>